<dbReference type="SUPFAM" id="SSF54637">
    <property type="entry name" value="Thioesterase/thiol ester dehydrase-isomerase"/>
    <property type="match status" value="1"/>
</dbReference>
<dbReference type="STRING" id="1921510.BSL82_14340"/>
<dbReference type="EMBL" id="CP018221">
    <property type="protein sequence ID" value="API60324.1"/>
    <property type="molecule type" value="Genomic_DNA"/>
</dbReference>
<dbReference type="CDD" id="cd03443">
    <property type="entry name" value="PaaI_thioesterase"/>
    <property type="match status" value="1"/>
</dbReference>
<name>A0A1L3ZXG9_9SPHN</name>
<dbReference type="InterPro" id="IPR029069">
    <property type="entry name" value="HotDog_dom_sf"/>
</dbReference>
<dbReference type="InterPro" id="IPR006683">
    <property type="entry name" value="Thioestr_dom"/>
</dbReference>
<gene>
    <name evidence="2" type="ORF">BSL82_14340</name>
</gene>
<evidence type="ECO:0000259" key="1">
    <source>
        <dbReference type="Pfam" id="PF03061"/>
    </source>
</evidence>
<accession>A0A1L3ZXG9</accession>
<evidence type="ECO:0000313" key="2">
    <source>
        <dbReference type="EMBL" id="API60324.1"/>
    </source>
</evidence>
<protein>
    <recommendedName>
        <fullName evidence="1">Thioesterase domain-containing protein</fullName>
    </recommendedName>
</protein>
<evidence type="ECO:0000313" key="3">
    <source>
        <dbReference type="Proteomes" id="UP000182063"/>
    </source>
</evidence>
<feature type="domain" description="Thioesterase" evidence="1">
    <location>
        <begin position="65"/>
        <end position="142"/>
    </location>
</feature>
<keyword evidence="3" id="KW-1185">Reference proteome</keyword>
<dbReference type="GO" id="GO:0016790">
    <property type="term" value="F:thiolester hydrolase activity"/>
    <property type="evidence" value="ECO:0007669"/>
    <property type="project" value="UniProtKB-ARBA"/>
</dbReference>
<sequence length="155" mass="16483">MQAHSPAELPPAEQPDLAEQGWRRMHPEGLTGYDALLPVLLVRPGDPGRAEARVETGSHSLNVLGGFHGGYLASIGELVLFLPLFLHGKVSSQGAITVDFTIQFMAGGGAGSPLLVSIELLHETGRMAFLRGVMEQDGRRVAAFTGTMRKLGAAR</sequence>
<dbReference type="KEGG" id="sphj:BSL82_14340"/>
<dbReference type="Gene3D" id="3.10.129.10">
    <property type="entry name" value="Hotdog Thioesterase"/>
    <property type="match status" value="1"/>
</dbReference>
<dbReference type="Pfam" id="PF03061">
    <property type="entry name" value="4HBT"/>
    <property type="match status" value="1"/>
</dbReference>
<proteinExistence type="predicted"/>
<reference evidence="3" key="1">
    <citation type="submission" date="2016-11" db="EMBL/GenBank/DDBJ databases">
        <title>Complete Genome Sequence of alachlor-degrading Sphingomonas sp. strain JJ-A5.</title>
        <authorList>
            <person name="Lee H."/>
            <person name="Ka J.-O."/>
        </authorList>
    </citation>
    <scope>NUCLEOTIDE SEQUENCE [LARGE SCALE GENOMIC DNA]</scope>
    <source>
        <strain evidence="3">JJ-A5</strain>
    </source>
</reference>
<dbReference type="Proteomes" id="UP000182063">
    <property type="component" value="Chromosome"/>
</dbReference>
<organism evidence="2 3">
    <name type="scientific">Tardibacter chloracetimidivorans</name>
    <dbReference type="NCBI Taxonomy" id="1921510"/>
    <lineage>
        <taxon>Bacteria</taxon>
        <taxon>Pseudomonadati</taxon>
        <taxon>Pseudomonadota</taxon>
        <taxon>Alphaproteobacteria</taxon>
        <taxon>Sphingomonadales</taxon>
        <taxon>Sphingomonadaceae</taxon>
        <taxon>Tardibacter</taxon>
    </lineage>
</organism>
<dbReference type="AlphaFoldDB" id="A0A1L3ZXG9"/>